<keyword evidence="1" id="KW-0378">Hydrolase</keyword>
<dbReference type="SFLD" id="SFLDG01140">
    <property type="entry name" value="C2.B:_Phosphomannomutase_and_P"/>
    <property type="match status" value="1"/>
</dbReference>
<dbReference type="EMBL" id="VULQ01000004">
    <property type="protein sequence ID" value="MSS77629.1"/>
    <property type="molecule type" value="Genomic_DNA"/>
</dbReference>
<dbReference type="InterPro" id="IPR006379">
    <property type="entry name" value="HAD-SF_hydro_IIB"/>
</dbReference>
<name>A0A6N7VVB7_9FIRM</name>
<dbReference type="Pfam" id="PF08282">
    <property type="entry name" value="Hydrolase_3"/>
    <property type="match status" value="1"/>
</dbReference>
<dbReference type="Proteomes" id="UP000441925">
    <property type="component" value="Unassembled WGS sequence"/>
</dbReference>
<dbReference type="InterPro" id="IPR036412">
    <property type="entry name" value="HAD-like_sf"/>
</dbReference>
<dbReference type="NCBIfam" id="TIGR01484">
    <property type="entry name" value="HAD-SF-IIB"/>
    <property type="match status" value="1"/>
</dbReference>
<organism evidence="1 2">
    <name type="scientific">Anaerococcus porci</name>
    <dbReference type="NCBI Taxonomy" id="2652269"/>
    <lineage>
        <taxon>Bacteria</taxon>
        <taxon>Bacillati</taxon>
        <taxon>Bacillota</taxon>
        <taxon>Tissierellia</taxon>
        <taxon>Tissierellales</taxon>
        <taxon>Peptoniphilaceae</taxon>
        <taxon>Anaerococcus</taxon>
    </lineage>
</organism>
<dbReference type="SFLD" id="SFLDS00003">
    <property type="entry name" value="Haloacid_Dehalogenase"/>
    <property type="match status" value="1"/>
</dbReference>
<gene>
    <name evidence="1" type="ORF">FYJ26_04270</name>
</gene>
<dbReference type="InterPro" id="IPR023214">
    <property type="entry name" value="HAD_sf"/>
</dbReference>
<dbReference type="RefSeq" id="WP_154539956.1">
    <property type="nucleotide sequence ID" value="NZ_VULQ01000004.1"/>
</dbReference>
<accession>A0A6N7VVB7</accession>
<dbReference type="AlphaFoldDB" id="A0A6N7VVB7"/>
<dbReference type="GO" id="GO:0000287">
    <property type="term" value="F:magnesium ion binding"/>
    <property type="evidence" value="ECO:0007669"/>
    <property type="project" value="TreeGrafter"/>
</dbReference>
<evidence type="ECO:0000313" key="1">
    <source>
        <dbReference type="EMBL" id="MSS77629.1"/>
    </source>
</evidence>
<dbReference type="PANTHER" id="PTHR10000:SF8">
    <property type="entry name" value="HAD SUPERFAMILY HYDROLASE-LIKE, TYPE 3"/>
    <property type="match status" value="1"/>
</dbReference>
<dbReference type="PANTHER" id="PTHR10000">
    <property type="entry name" value="PHOSPHOSERINE PHOSPHATASE"/>
    <property type="match status" value="1"/>
</dbReference>
<dbReference type="GO" id="GO:0016791">
    <property type="term" value="F:phosphatase activity"/>
    <property type="evidence" value="ECO:0007669"/>
    <property type="project" value="TreeGrafter"/>
</dbReference>
<dbReference type="InterPro" id="IPR000150">
    <property type="entry name" value="Cof"/>
</dbReference>
<dbReference type="NCBIfam" id="TIGR00099">
    <property type="entry name" value="Cof-subfamily"/>
    <property type="match status" value="1"/>
</dbReference>
<reference evidence="1 2" key="1">
    <citation type="submission" date="2019-08" db="EMBL/GenBank/DDBJ databases">
        <title>In-depth cultivation of the pig gut microbiome towards novel bacterial diversity and tailored functional studies.</title>
        <authorList>
            <person name="Wylensek D."/>
            <person name="Hitch T.C.A."/>
            <person name="Clavel T."/>
        </authorList>
    </citation>
    <scope>NUCLEOTIDE SEQUENCE [LARGE SCALE GENOMIC DNA]</scope>
    <source>
        <strain evidence="1 2">WCA-380-WT-2B</strain>
    </source>
</reference>
<keyword evidence="2" id="KW-1185">Reference proteome</keyword>
<dbReference type="Gene3D" id="3.40.50.1000">
    <property type="entry name" value="HAD superfamily/HAD-like"/>
    <property type="match status" value="1"/>
</dbReference>
<dbReference type="SUPFAM" id="SSF56784">
    <property type="entry name" value="HAD-like"/>
    <property type="match status" value="1"/>
</dbReference>
<evidence type="ECO:0000313" key="2">
    <source>
        <dbReference type="Proteomes" id="UP000441925"/>
    </source>
</evidence>
<comment type="caution">
    <text evidence="1">The sequence shown here is derived from an EMBL/GenBank/DDBJ whole genome shotgun (WGS) entry which is preliminary data.</text>
</comment>
<dbReference type="GO" id="GO:0005829">
    <property type="term" value="C:cytosol"/>
    <property type="evidence" value="ECO:0007669"/>
    <property type="project" value="TreeGrafter"/>
</dbReference>
<sequence length="270" mass="30613">MDKDIKLVAIDLDGTLLDSHKEVAKRNIDAINKIRSNGVYVVISTGRPCAGFSWILDKLNLFHDDDYSITNTGTLIMKNMDKSDVWKKCLSMKDFKFAQTLIKDNMQIGIYNKYSILNNYKVINKHFLFEADILKMPIEKFDESDMNTDVDRITITGDTHIMDEFSEKYNEKLLRDYQTVRNVPEVFEILNKKADKGKALTELGKMLGIELDEMLAIGDSNNDKSMLSIVGIPATCSNGLKSVKDICKIVSDFSNDEAGVARIIEEVFDI</sequence>
<proteinExistence type="predicted"/>
<protein>
    <submittedName>
        <fullName evidence="1">Cof-type HAD-IIB family hydrolase</fullName>
    </submittedName>
</protein>
<dbReference type="Gene3D" id="3.30.1240.10">
    <property type="match status" value="1"/>
</dbReference>